<feature type="transmembrane region" description="Helical" evidence="7">
    <location>
        <begin position="592"/>
        <end position="621"/>
    </location>
</feature>
<dbReference type="InterPro" id="IPR049278">
    <property type="entry name" value="MS_channel_C"/>
</dbReference>
<evidence type="ECO:0000259" key="8">
    <source>
        <dbReference type="Pfam" id="PF00924"/>
    </source>
</evidence>
<protein>
    <recommendedName>
        <fullName evidence="12">Mechanosensitive ion channel protein</fullName>
    </recommendedName>
</protein>
<dbReference type="Gene3D" id="1.10.287.1260">
    <property type="match status" value="1"/>
</dbReference>
<reference evidence="10 11" key="1">
    <citation type="submission" date="2019-11" db="EMBL/GenBank/DDBJ databases">
        <title>Comparative genomics of hydrocarbon-degrading Desulfosarcina strains.</title>
        <authorList>
            <person name="Watanabe M."/>
            <person name="Kojima H."/>
            <person name="Fukui M."/>
        </authorList>
    </citation>
    <scope>NUCLEOTIDE SEQUENCE [LARGE SCALE GENOMIC DNA]</scope>
    <source>
        <strain evidence="11">oXyS1</strain>
    </source>
</reference>
<dbReference type="PANTHER" id="PTHR30347:SF1">
    <property type="entry name" value="MECHANOSENSITIVE CHANNEL MSCK"/>
    <property type="match status" value="1"/>
</dbReference>
<evidence type="ECO:0000256" key="5">
    <source>
        <dbReference type="ARBA" id="ARBA00022989"/>
    </source>
</evidence>
<keyword evidence="11" id="KW-1185">Reference proteome</keyword>
<evidence type="ECO:0000256" key="4">
    <source>
        <dbReference type="ARBA" id="ARBA00022692"/>
    </source>
</evidence>
<feature type="transmembrane region" description="Helical" evidence="7">
    <location>
        <begin position="479"/>
        <end position="498"/>
    </location>
</feature>
<dbReference type="InterPro" id="IPR011066">
    <property type="entry name" value="MscS_channel_C_sf"/>
</dbReference>
<evidence type="ECO:0000256" key="1">
    <source>
        <dbReference type="ARBA" id="ARBA00004651"/>
    </source>
</evidence>
<proteinExistence type="inferred from homology"/>
<dbReference type="InterPro" id="IPR011014">
    <property type="entry name" value="MscS_channel_TM-2"/>
</dbReference>
<evidence type="ECO:0000259" key="9">
    <source>
        <dbReference type="Pfam" id="PF21082"/>
    </source>
</evidence>
<keyword evidence="4 7" id="KW-0812">Transmembrane</keyword>
<evidence type="ECO:0000256" key="3">
    <source>
        <dbReference type="ARBA" id="ARBA00022475"/>
    </source>
</evidence>
<dbReference type="Gene3D" id="3.30.70.100">
    <property type="match status" value="1"/>
</dbReference>
<evidence type="ECO:0000256" key="7">
    <source>
        <dbReference type="SAM" id="Phobius"/>
    </source>
</evidence>
<dbReference type="InterPro" id="IPR006685">
    <property type="entry name" value="MscS_channel_2nd"/>
</dbReference>
<name>A0A5K8ACB6_9BACT</name>
<comment type="subcellular location">
    <subcellularLocation>
        <location evidence="1">Cell membrane</location>
        <topology evidence="1">Multi-pass membrane protein</topology>
    </subcellularLocation>
</comment>
<dbReference type="GO" id="GO:0005886">
    <property type="term" value="C:plasma membrane"/>
    <property type="evidence" value="ECO:0007669"/>
    <property type="project" value="UniProtKB-SubCell"/>
</dbReference>
<feature type="transmembrane region" description="Helical" evidence="7">
    <location>
        <begin position="567"/>
        <end position="586"/>
    </location>
</feature>
<dbReference type="Gene3D" id="2.30.30.60">
    <property type="match status" value="1"/>
</dbReference>
<dbReference type="SUPFAM" id="SSF82861">
    <property type="entry name" value="Mechanosensitive channel protein MscS (YggB), transmembrane region"/>
    <property type="match status" value="1"/>
</dbReference>
<dbReference type="EMBL" id="AP021879">
    <property type="protein sequence ID" value="BBO90139.1"/>
    <property type="molecule type" value="Genomic_DNA"/>
</dbReference>
<dbReference type="SUPFAM" id="SSF50182">
    <property type="entry name" value="Sm-like ribonucleoproteins"/>
    <property type="match status" value="1"/>
</dbReference>
<dbReference type="Pfam" id="PF00924">
    <property type="entry name" value="MS_channel_2nd"/>
    <property type="match status" value="1"/>
</dbReference>
<dbReference type="Pfam" id="PF21082">
    <property type="entry name" value="MS_channel_3rd"/>
    <property type="match status" value="1"/>
</dbReference>
<dbReference type="InterPro" id="IPR052702">
    <property type="entry name" value="MscS-like_channel"/>
</dbReference>
<dbReference type="InterPro" id="IPR023408">
    <property type="entry name" value="MscS_beta-dom_sf"/>
</dbReference>
<keyword evidence="5 7" id="KW-1133">Transmembrane helix</keyword>
<organism evidence="10 11">
    <name type="scientific">Desulfosarcina ovata subsp. ovata</name>
    <dbReference type="NCBI Taxonomy" id="2752305"/>
    <lineage>
        <taxon>Bacteria</taxon>
        <taxon>Pseudomonadati</taxon>
        <taxon>Thermodesulfobacteriota</taxon>
        <taxon>Desulfobacteria</taxon>
        <taxon>Desulfobacterales</taxon>
        <taxon>Desulfosarcinaceae</taxon>
        <taxon>Desulfosarcina</taxon>
    </lineage>
</organism>
<dbReference type="PANTHER" id="PTHR30347">
    <property type="entry name" value="POTASSIUM CHANNEL RELATED"/>
    <property type="match status" value="1"/>
</dbReference>
<feature type="transmembrane region" description="Helical" evidence="7">
    <location>
        <begin position="289"/>
        <end position="305"/>
    </location>
</feature>
<feature type="transmembrane region" description="Helical" evidence="7">
    <location>
        <begin position="518"/>
        <end position="546"/>
    </location>
</feature>
<feature type="transmembrane region" description="Helical" evidence="7">
    <location>
        <begin position="247"/>
        <end position="269"/>
    </location>
</feature>
<feature type="domain" description="Mechanosensitive ion channel MscS C-terminal" evidence="9">
    <location>
        <begin position="683"/>
        <end position="764"/>
    </location>
</feature>
<sequence>MCISPCTVNAEPLSEPDKSAEDRALASPSGFAELIPKAADLSQRLAQMKRQIADITVPGADAPEFVRLENRLDALSRELVALKQAVGLNYERLVRFRQSVEVVNEALSAHRQPLLAGLRKLDLWHGQWQEDQAYWTMWKTAAGTAMTLPLVAQTFKRAMQTIDNALSIVMVQMKHLMTVQKRVFDIQTGINTILVDVEPMIRGARGEFLQDFSPPMYASAFYQRVNAWLFFDIIAGVKRLLVFQKDYFSRIAWAIGLQVVLLVVVAVGIRRSGVILEGIDALRFMRRNPYAVGSLISAIALWNAYQPMPVAWELVLTAMILFTTARLVGSITAVRRRVMMMYLLAAVLLVTRIFIGIGLPMPLFRLYLLATTIGVGSLCIRFILRPVTARRTRGYTALLTLASLACLAIAIFEITGYSALSRHIFQSSMATIFIVVLARLIMLLIRGLLESAFRSPAVQQIPFLPAHTTKIIDRITKGFSLIVLLFCVGVVLQTWRVFTSPVEPISRLLAFGVTVGQNRITIGLVLAAGACLYGALLSSRLIQMFLMRDVFARKKLDPGIGLSISRLLHYTIVLVGVMLALATLGFELTNLTIIASALSVGIGFGLQTIVNNFVCGLILLFERPVKVGDIIQLGNQWATIRDIGLRATIIQTFDRSDIVVPNSDLITNQLTNWTLDDRNMRIILTVGVAYGSDVPLVLKTLKHCTAENPRILNDPSPLIYFMDFGDSSLNFQIRVWIDDIDYMNDVRSELNQAIDRRFRELGVEVPFPQRDLHLRSVAPAAAPVLDSVRGDP</sequence>
<keyword evidence="3" id="KW-1003">Cell membrane</keyword>
<evidence type="ECO:0000313" key="10">
    <source>
        <dbReference type="EMBL" id="BBO90139.1"/>
    </source>
</evidence>
<dbReference type="GO" id="GO:0008381">
    <property type="term" value="F:mechanosensitive monoatomic ion channel activity"/>
    <property type="evidence" value="ECO:0007669"/>
    <property type="project" value="UniProtKB-ARBA"/>
</dbReference>
<evidence type="ECO:0000313" key="11">
    <source>
        <dbReference type="Proteomes" id="UP000422108"/>
    </source>
</evidence>
<dbReference type="InterPro" id="IPR010920">
    <property type="entry name" value="LSM_dom_sf"/>
</dbReference>
<gene>
    <name evidence="10" type="ORF">DSCOOX_33190</name>
</gene>
<dbReference type="Proteomes" id="UP000422108">
    <property type="component" value="Chromosome"/>
</dbReference>
<comment type="similarity">
    <text evidence="2">Belongs to the MscS (TC 1.A.23) family.</text>
</comment>
<feature type="domain" description="Mechanosensitive ion channel MscS" evidence="8">
    <location>
        <begin position="608"/>
        <end position="674"/>
    </location>
</feature>
<evidence type="ECO:0008006" key="12">
    <source>
        <dbReference type="Google" id="ProtNLM"/>
    </source>
</evidence>
<accession>A0A5K8ACB6</accession>
<feature type="transmembrane region" description="Helical" evidence="7">
    <location>
        <begin position="396"/>
        <end position="418"/>
    </location>
</feature>
<evidence type="ECO:0000256" key="2">
    <source>
        <dbReference type="ARBA" id="ARBA00008017"/>
    </source>
</evidence>
<dbReference type="AlphaFoldDB" id="A0A5K8ACB6"/>
<evidence type="ECO:0000256" key="6">
    <source>
        <dbReference type="ARBA" id="ARBA00023136"/>
    </source>
</evidence>
<keyword evidence="6 7" id="KW-0472">Membrane</keyword>
<feature type="transmembrane region" description="Helical" evidence="7">
    <location>
        <begin position="424"/>
        <end position="445"/>
    </location>
</feature>
<dbReference type="SUPFAM" id="SSF82689">
    <property type="entry name" value="Mechanosensitive channel protein MscS (YggB), C-terminal domain"/>
    <property type="match status" value="1"/>
</dbReference>
<feature type="transmembrane region" description="Helical" evidence="7">
    <location>
        <begin position="341"/>
        <end position="360"/>
    </location>
</feature>
<feature type="transmembrane region" description="Helical" evidence="7">
    <location>
        <begin position="311"/>
        <end position="329"/>
    </location>
</feature>
<feature type="transmembrane region" description="Helical" evidence="7">
    <location>
        <begin position="366"/>
        <end position="384"/>
    </location>
</feature>